<dbReference type="AlphaFoldDB" id="A0A285TZ11"/>
<gene>
    <name evidence="9" type="ORF">SAMN05877842_101165</name>
</gene>
<feature type="transmembrane region" description="Helical" evidence="7">
    <location>
        <begin position="384"/>
        <end position="405"/>
    </location>
</feature>
<evidence type="ECO:0000313" key="9">
    <source>
        <dbReference type="EMBL" id="SOC34924.1"/>
    </source>
</evidence>
<proteinExistence type="inferred from homology"/>
<evidence type="ECO:0000256" key="2">
    <source>
        <dbReference type="ARBA" id="ARBA00007755"/>
    </source>
</evidence>
<feature type="domain" description="CstA N-terminal" evidence="8">
    <location>
        <begin position="299"/>
        <end position="424"/>
    </location>
</feature>
<dbReference type="GO" id="GO:0005886">
    <property type="term" value="C:plasma membrane"/>
    <property type="evidence" value="ECO:0007669"/>
    <property type="project" value="UniProtKB-SubCell"/>
</dbReference>
<feature type="transmembrane region" description="Helical" evidence="7">
    <location>
        <begin position="186"/>
        <end position="207"/>
    </location>
</feature>
<dbReference type="InterPro" id="IPR051605">
    <property type="entry name" value="CstA"/>
</dbReference>
<dbReference type="GO" id="GO:0009267">
    <property type="term" value="P:cellular response to starvation"/>
    <property type="evidence" value="ECO:0007669"/>
    <property type="project" value="InterPro"/>
</dbReference>
<protein>
    <submittedName>
        <fullName evidence="9">Carbon starvation protein CstA</fullName>
    </submittedName>
</protein>
<sequence length="483" mass="51913">MITFLVCIALLIVGYFTYGKFVDKVFGSTPSRPTPAYVNSDGVDYVPMSTPKNSLIQLLNIAGTGPVFGPIAGALYGPVAFIWIVVGCIFAGAVHDYLTGMISIRNKGAHLPELAAKFLGKFMKHVVNVFALLLLILVGTVFVTSPAMLINNLLDGQVALALIVGVIFLYYILATLLPVDKIIGRFYPYFGAILVISALGIGIGMLVTGAPIPELTFENMHPGNLPIFPLLFFTITCGALSGFHATQTPIISRTTQNENQGRKIFYGMMIAEGIIAMIWAAAAMSLFGGYGGLNELLAAGGPAAVVSEVSLLMMGSIGGTIAVLGVIVLPITSGDTAFRAARMIIADYFKFAQAKLLSRLWIAIPLFVISFLLTKIDFNILWRYFSWANGVTAAIALWVGAMYLFLAKKNHWIATVPASFITSMCYVYILYEPTMGFGIPLTASYIGGAVITAATIAIFFISAYKQRGGSFLLDEDVSGYKQI</sequence>
<dbReference type="Proteomes" id="UP000219252">
    <property type="component" value="Unassembled WGS sequence"/>
</dbReference>
<feature type="transmembrane region" description="Helical" evidence="7">
    <location>
        <begin position="75"/>
        <end position="98"/>
    </location>
</feature>
<comment type="similarity">
    <text evidence="2">Belongs to the peptide transporter carbon starvation (CstA) (TC 2.A.114) family.</text>
</comment>
<evidence type="ECO:0000256" key="6">
    <source>
        <dbReference type="ARBA" id="ARBA00023136"/>
    </source>
</evidence>
<feature type="transmembrane region" description="Helical" evidence="7">
    <location>
        <begin position="156"/>
        <end position="179"/>
    </location>
</feature>
<keyword evidence="3" id="KW-1003">Cell membrane</keyword>
<dbReference type="EMBL" id="OBQC01000001">
    <property type="protein sequence ID" value="SOC34924.1"/>
    <property type="molecule type" value="Genomic_DNA"/>
</dbReference>
<name>A0A285TZ11_9BACL</name>
<feature type="transmembrane region" description="Helical" evidence="7">
    <location>
        <begin position="412"/>
        <end position="431"/>
    </location>
</feature>
<keyword evidence="6 7" id="KW-0472">Membrane</keyword>
<evidence type="ECO:0000259" key="8">
    <source>
        <dbReference type="Pfam" id="PF02554"/>
    </source>
</evidence>
<keyword evidence="10" id="KW-1185">Reference proteome</keyword>
<dbReference type="Pfam" id="PF02554">
    <property type="entry name" value="CstA"/>
    <property type="match status" value="3"/>
</dbReference>
<keyword evidence="5 7" id="KW-1133">Transmembrane helix</keyword>
<dbReference type="RefSeq" id="WP_097147732.1">
    <property type="nucleotide sequence ID" value="NZ_OBQC01000001.1"/>
</dbReference>
<feature type="domain" description="CstA N-terminal" evidence="8">
    <location>
        <begin position="3"/>
        <end position="144"/>
    </location>
</feature>
<feature type="transmembrane region" description="Helical" evidence="7">
    <location>
        <begin position="443"/>
        <end position="464"/>
    </location>
</feature>
<dbReference type="PANTHER" id="PTHR30252">
    <property type="entry name" value="INNER MEMBRANE PEPTIDE TRANSPORTER"/>
    <property type="match status" value="1"/>
</dbReference>
<evidence type="ECO:0000256" key="7">
    <source>
        <dbReference type="SAM" id="Phobius"/>
    </source>
</evidence>
<feature type="transmembrane region" description="Helical" evidence="7">
    <location>
        <begin position="264"/>
        <end position="290"/>
    </location>
</feature>
<dbReference type="InterPro" id="IPR003706">
    <property type="entry name" value="CstA_N"/>
</dbReference>
<reference evidence="10" key="1">
    <citation type="submission" date="2017-08" db="EMBL/GenBank/DDBJ databases">
        <authorList>
            <person name="Varghese N."/>
            <person name="Submissions S."/>
        </authorList>
    </citation>
    <scope>NUCLEOTIDE SEQUENCE [LARGE SCALE GENOMIC DNA]</scope>
    <source>
        <strain evidence="10">JC23</strain>
    </source>
</reference>
<feature type="transmembrane region" description="Helical" evidence="7">
    <location>
        <begin position="126"/>
        <end position="150"/>
    </location>
</feature>
<feature type="transmembrane region" description="Helical" evidence="7">
    <location>
        <begin position="227"/>
        <end position="243"/>
    </location>
</feature>
<dbReference type="PANTHER" id="PTHR30252:SF4">
    <property type="entry name" value="CARBON STARVATION"/>
    <property type="match status" value="1"/>
</dbReference>
<evidence type="ECO:0000313" key="10">
    <source>
        <dbReference type="Proteomes" id="UP000219252"/>
    </source>
</evidence>
<feature type="transmembrane region" description="Helical" evidence="7">
    <location>
        <begin position="360"/>
        <end position="378"/>
    </location>
</feature>
<keyword evidence="4 7" id="KW-0812">Transmembrane</keyword>
<feature type="domain" description="CstA N-terminal" evidence="8">
    <location>
        <begin position="163"/>
        <end position="295"/>
    </location>
</feature>
<evidence type="ECO:0000256" key="1">
    <source>
        <dbReference type="ARBA" id="ARBA00004651"/>
    </source>
</evidence>
<dbReference type="OrthoDB" id="9761224at2"/>
<organism evidence="9 10">
    <name type="scientific">Ureibacillus acetophenoni</name>
    <dbReference type="NCBI Taxonomy" id="614649"/>
    <lineage>
        <taxon>Bacteria</taxon>
        <taxon>Bacillati</taxon>
        <taxon>Bacillota</taxon>
        <taxon>Bacilli</taxon>
        <taxon>Bacillales</taxon>
        <taxon>Caryophanaceae</taxon>
        <taxon>Ureibacillus</taxon>
    </lineage>
</organism>
<accession>A0A285TZ11</accession>
<evidence type="ECO:0000256" key="4">
    <source>
        <dbReference type="ARBA" id="ARBA00022692"/>
    </source>
</evidence>
<feature type="transmembrane region" description="Helical" evidence="7">
    <location>
        <begin position="310"/>
        <end position="332"/>
    </location>
</feature>
<comment type="subcellular location">
    <subcellularLocation>
        <location evidence="1">Cell membrane</location>
        <topology evidence="1">Multi-pass membrane protein</topology>
    </subcellularLocation>
</comment>
<evidence type="ECO:0000256" key="5">
    <source>
        <dbReference type="ARBA" id="ARBA00022989"/>
    </source>
</evidence>
<evidence type="ECO:0000256" key="3">
    <source>
        <dbReference type="ARBA" id="ARBA00022475"/>
    </source>
</evidence>